<organism evidence="1">
    <name type="scientific">Verrucomicrobiota bacterium</name>
    <dbReference type="NCBI Taxonomy" id="2026799"/>
    <lineage>
        <taxon>Bacteria</taxon>
        <taxon>Pseudomonadati</taxon>
        <taxon>Verrucomicrobiota</taxon>
    </lineage>
</organism>
<accession>A0ACD6BA78</accession>
<accession>A0A2V2RSR1</accession>
<reference evidence="1" key="1">
    <citation type="submission" date="2018-02" db="EMBL/GenBank/DDBJ databases">
        <title>Genomic Reconstructions from Amazon Rainforest and Pasture Soil Reveal Novel Insights into the Physiology of Candidate Phyla in Tropical Sites.</title>
        <authorList>
            <person name="Kroeger M.E."/>
            <person name="Delmont T."/>
            <person name="Eren A.M."/>
            <person name="Guo J."/>
            <person name="Meyer K.M."/>
            <person name="Khan K."/>
            <person name="Rodrigues J.L.M."/>
            <person name="Bohannan B.J.M."/>
            <person name="Tringe S."/>
            <person name="Borges C.D."/>
            <person name="Tiedje J."/>
            <person name="Tsai S.M."/>
            <person name="Nusslein K."/>
        </authorList>
    </citation>
    <scope>NUCLEOTIDE SEQUENCE</scope>
    <source>
        <strain evidence="1">Amazon FNV 2010 18 3 2</strain>
    </source>
</reference>
<dbReference type="PDB" id="8ST7">
    <property type="method" value="X-ray"/>
    <property type="resolution" value="1.44 A"/>
    <property type="chains" value="A/C=639-847"/>
</dbReference>
<evidence type="ECO:0007829" key="2">
    <source>
        <dbReference type="PDB" id="8ST7"/>
    </source>
</evidence>
<dbReference type="EMBL" id="PSRL01000093">
    <property type="protein sequence ID" value="PWU08673.1"/>
    <property type="molecule type" value="Genomic_DNA"/>
</dbReference>
<comment type="caution">
    <text evidence="1">The sequence shown here is derived from an EMBL/GenBank/DDBJ whole genome shotgun (WGS) entry which is preliminary data.</text>
</comment>
<protein>
    <submittedName>
        <fullName evidence="1">Uncharacterized protein</fullName>
    </submittedName>
</protein>
<keyword evidence="2" id="KW-0002">3D-structure</keyword>
<evidence type="ECO:0000313" key="1">
    <source>
        <dbReference type="EMBL" id="PWU08673.1"/>
    </source>
</evidence>
<gene>
    <name evidence="1" type="ORF">C5B47_04425</name>
</gene>
<reference evidence="2" key="2">
    <citation type="journal article" date="2023" name="Mol. Cell">
        <title>Bacterial ligases reveal fundamental principles of polyubiquitin specificity.</title>
        <authorList>
            <person name="Franklin T.G."/>
            <person name="Brzovic P.S."/>
            <person name="Pruneda J.N."/>
        </authorList>
    </citation>
    <scope>X-RAY CRYSTALLOGRAPHY (1.44 ANGSTROMS) OF 639-847</scope>
</reference>
<name>A0ACD6BA78_UNCVE</name>
<sequence length="847" mass="97038">MAQIARSNPTPPSTSRSRPSPSPSLHHGSAELWESTTIAEARMRVENAPADNTGLQRLNERTVQYSHRKAFTKKQVMDRLQSGKSLAGWDCSGLNLNNVNFDGLDLSGTNFDKCSLVGASFNNSKLNDTSLKEANINYTKFKNAELNKTNFEKSYLISCDFEEVALSGAIFDKCNLSEVSVKNSKLNDTSFKEANLTYCVFKKDDLSGTIFDKCKFKKTDFSESILDHTSFINADFYKTEFQQQELNNVNFRNTNFSRSHFIEVKLNNSDFTKSKLTRCIMNHSELINIDMSFCELNDVSFASPKLEKINFSHSTAKNITLYNTLDCNFEGSNLTINLNPHLRFLGAKMDKNTQISFSEERFAKKFLNQRKRDMAFNHINNPERGSIFSAIESIPSIALRKKIMNQVAQKFNQHPKLQDEILDELFQPLADCIFRESAYVDPTKGDNKEIRQLAAQVAEKILASDNFSTFINTNNLNYIRYLLDSTLHKVRNNDSQWIENNNTNIQILLHGQIQGASKDFQENAKSIKKTIMDYPFLKSLYEKYKEDSLEDDEKVLADDTLYFVSKKNQAKPQQAIILDRNYFNHYIRDKEVENSPSISNFWVYSKSNLGYVNQVSDASEDFEPWPGLDAAITSKLARQNISNLLDQIFQHDEQGAYRTLFKEVVRKKDTNRKLTGIKETSASEREPYSIDETDPEKLKKIFLRLYISPPKLYISRNDRISKEHIKQILEAYGLQEAAPEEQSYALLAISALFCKYSSSGIFGTEENSPPELRRYACSLLSEVGDMRLEGVSQNEIVDYQNRLRGAKNAFTCTAVLFSTIQKKLQLLHKDQKNLKKIYDQIIPLVWQ</sequence>
<proteinExistence type="evidence at protein level"/>